<sequence>MTTRYRARAHREGRWWTIDVPEARAVTQARRVSDVEWMARECVALTLDIPETEITVDVEFVLPDDARAEWEASRALAEHARQDAAEAARLARNVVARMRAEGYTYAEMASVLGLSAQRIHQLAKVS</sequence>
<gene>
    <name evidence="1" type="ORF">HP507_04885</name>
</gene>
<reference evidence="1 2" key="1">
    <citation type="submission" date="2020-05" db="EMBL/GenBank/DDBJ databases">
        <title>Genome Sequencing of Type Strains.</title>
        <authorList>
            <person name="Lemaire J.F."/>
            <person name="Inderbitzin P."/>
            <person name="Gregorio O.A."/>
            <person name="Collins S.B."/>
            <person name="Wespe N."/>
            <person name="Knight-Connoni V."/>
        </authorList>
    </citation>
    <scope>NUCLEOTIDE SEQUENCE [LARGE SCALE GENOMIC DNA]</scope>
    <source>
        <strain evidence="1 2">ATCC 19096</strain>
    </source>
</reference>
<dbReference type="EMBL" id="JABMCE010000060">
    <property type="protein sequence ID" value="NUU13171.1"/>
    <property type="molecule type" value="Genomic_DNA"/>
</dbReference>
<comment type="caution">
    <text evidence="1">The sequence shown here is derived from an EMBL/GenBank/DDBJ whole genome shotgun (WGS) entry which is preliminary data.</text>
</comment>
<protein>
    <submittedName>
        <fullName evidence="1">XRE family transcriptional regulator</fullName>
    </submittedName>
</protein>
<evidence type="ECO:0000313" key="1">
    <source>
        <dbReference type="EMBL" id="NUU13171.1"/>
    </source>
</evidence>
<keyword evidence="2" id="KW-1185">Reference proteome</keyword>
<proteinExistence type="predicted"/>
<accession>A0ABX2M5L7</accession>
<name>A0ABX2M5L7_9MICO</name>
<evidence type="ECO:0000313" key="2">
    <source>
        <dbReference type="Proteomes" id="UP000573001"/>
    </source>
</evidence>
<dbReference type="RefSeq" id="WP_175350724.1">
    <property type="nucleotide sequence ID" value="NZ_BAAAWQ010000001.1"/>
</dbReference>
<dbReference type="Proteomes" id="UP000573001">
    <property type="component" value="Unassembled WGS sequence"/>
</dbReference>
<organism evidence="1 2">
    <name type="scientific">Curtobacterium pusillum</name>
    <dbReference type="NCBI Taxonomy" id="69373"/>
    <lineage>
        <taxon>Bacteria</taxon>
        <taxon>Bacillati</taxon>
        <taxon>Actinomycetota</taxon>
        <taxon>Actinomycetes</taxon>
        <taxon>Micrococcales</taxon>
        <taxon>Microbacteriaceae</taxon>
        <taxon>Curtobacterium</taxon>
    </lineage>
</organism>